<gene>
    <name evidence="3" type="ORF">CCE02nite_23860</name>
</gene>
<dbReference type="Pfam" id="PF02452">
    <property type="entry name" value="PemK_toxin"/>
    <property type="match status" value="1"/>
</dbReference>
<dbReference type="GO" id="GO:0004521">
    <property type="term" value="F:RNA endonuclease activity"/>
    <property type="evidence" value="ECO:0007669"/>
    <property type="project" value="TreeGrafter"/>
</dbReference>
<comment type="similarity">
    <text evidence="1">Belongs to the PemK/MazF family.</text>
</comment>
<dbReference type="AlphaFoldDB" id="A0A4Y4E0A3"/>
<dbReference type="GO" id="GO:0006402">
    <property type="term" value="P:mRNA catabolic process"/>
    <property type="evidence" value="ECO:0007669"/>
    <property type="project" value="TreeGrafter"/>
</dbReference>
<name>A0A4Y4E0A3_CELCE</name>
<dbReference type="Gene3D" id="2.30.30.110">
    <property type="match status" value="1"/>
</dbReference>
<dbReference type="PANTHER" id="PTHR33988">
    <property type="entry name" value="ENDORIBONUCLEASE MAZF-RELATED"/>
    <property type="match status" value="1"/>
</dbReference>
<dbReference type="RefSeq" id="WP_141389852.1">
    <property type="nucleotide sequence ID" value="NZ_BJNZ01000014.1"/>
</dbReference>
<dbReference type="Proteomes" id="UP000316659">
    <property type="component" value="Unassembled WGS sequence"/>
</dbReference>
<dbReference type="GO" id="GO:0016075">
    <property type="term" value="P:rRNA catabolic process"/>
    <property type="evidence" value="ECO:0007669"/>
    <property type="project" value="TreeGrafter"/>
</dbReference>
<dbReference type="SUPFAM" id="SSF50118">
    <property type="entry name" value="Cell growth inhibitor/plasmid maintenance toxic component"/>
    <property type="match status" value="1"/>
</dbReference>
<reference evidence="3 4" key="1">
    <citation type="submission" date="2019-06" db="EMBL/GenBank/DDBJ databases">
        <title>Whole genome shotgun sequence of Cellulosimicrobium cellulans NBRC 15516.</title>
        <authorList>
            <person name="Hosoyama A."/>
            <person name="Uohara A."/>
            <person name="Ohji S."/>
            <person name="Ichikawa N."/>
        </authorList>
    </citation>
    <scope>NUCLEOTIDE SEQUENCE [LARGE SCALE GENOMIC DNA]</scope>
    <source>
        <strain evidence="3 4">NBRC 15516</strain>
    </source>
</reference>
<organism evidence="3 4">
    <name type="scientific">Cellulosimicrobium cellulans</name>
    <name type="common">Arthrobacter luteus</name>
    <dbReference type="NCBI Taxonomy" id="1710"/>
    <lineage>
        <taxon>Bacteria</taxon>
        <taxon>Bacillati</taxon>
        <taxon>Actinomycetota</taxon>
        <taxon>Actinomycetes</taxon>
        <taxon>Micrococcales</taxon>
        <taxon>Promicromonosporaceae</taxon>
        <taxon>Cellulosimicrobium</taxon>
    </lineage>
</organism>
<evidence type="ECO:0000313" key="3">
    <source>
        <dbReference type="EMBL" id="GED10387.1"/>
    </source>
</evidence>
<accession>A0A4Y4E0A3</accession>
<dbReference type="PANTHER" id="PTHR33988:SF2">
    <property type="entry name" value="ENDORIBONUCLEASE MAZF"/>
    <property type="match status" value="1"/>
</dbReference>
<dbReference type="InterPro" id="IPR003477">
    <property type="entry name" value="PemK-like"/>
</dbReference>
<dbReference type="EMBL" id="BJNZ01000014">
    <property type="protein sequence ID" value="GED10387.1"/>
    <property type="molecule type" value="Genomic_DNA"/>
</dbReference>
<evidence type="ECO:0000256" key="1">
    <source>
        <dbReference type="ARBA" id="ARBA00007521"/>
    </source>
</evidence>
<keyword evidence="2" id="KW-1277">Toxin-antitoxin system</keyword>
<comment type="caution">
    <text evidence="3">The sequence shown here is derived from an EMBL/GenBank/DDBJ whole genome shotgun (WGS) entry which is preliminary data.</text>
</comment>
<evidence type="ECO:0000313" key="4">
    <source>
        <dbReference type="Proteomes" id="UP000316659"/>
    </source>
</evidence>
<evidence type="ECO:0000256" key="2">
    <source>
        <dbReference type="ARBA" id="ARBA00022649"/>
    </source>
</evidence>
<dbReference type="InterPro" id="IPR011067">
    <property type="entry name" value="Plasmid_toxin/cell-grow_inhib"/>
</dbReference>
<protein>
    <submittedName>
        <fullName evidence="3">Putative toxin</fullName>
    </submittedName>
</protein>
<proteinExistence type="inferred from homology"/>
<dbReference type="GO" id="GO:0003677">
    <property type="term" value="F:DNA binding"/>
    <property type="evidence" value="ECO:0007669"/>
    <property type="project" value="InterPro"/>
</dbReference>
<sequence length="105" mass="11581">MIRGAVYRVDLGDPRGHEQGGRRYGVVLSPTNMPWSVATIVPTSTSAQRAIFRPVLEIAGQETVLLVDQLRAIDTDYVVGEPVDFLLRDDLDALERAVQSYLGII</sequence>